<keyword evidence="3" id="KW-1185">Reference proteome</keyword>
<evidence type="ECO:0000259" key="1">
    <source>
        <dbReference type="Pfam" id="PF11716"/>
    </source>
</evidence>
<sequence length="208" mass="21956">PAYERAAQMFVDTVRQVGADQWEHIALGEWTVRDLVGHTNRALLTVETYLGQPAAVVEVERPADYFIRARAALADPAAVAARGREAGQALGADPVTAVRETAERVLAKVGGAVDDACLTTPVGGMRLIDYLPTRVFELTVHTLDLSAAISVPVTLPEGAAALTLDLVADLVASRPDRVAPLLLAATGRQALPPGFSVFSNPSTCAKKH</sequence>
<dbReference type="AlphaFoldDB" id="W4L7B3"/>
<dbReference type="Gene3D" id="1.20.120.450">
    <property type="entry name" value="dinb family like domain"/>
    <property type="match status" value="1"/>
</dbReference>
<dbReference type="NCBIfam" id="TIGR03083">
    <property type="entry name" value="maleylpyruvate isomerase family mycothiol-dependent enzyme"/>
    <property type="match status" value="1"/>
</dbReference>
<dbReference type="InterPro" id="IPR024344">
    <property type="entry name" value="MDMPI_metal-binding"/>
</dbReference>
<protein>
    <recommendedName>
        <fullName evidence="1">Mycothiol-dependent maleylpyruvate isomerase metal-binding domain-containing protein</fullName>
    </recommendedName>
</protein>
<organism evidence="2 3">
    <name type="scientific">Candidatus Entotheonella gemina</name>
    <dbReference type="NCBI Taxonomy" id="1429439"/>
    <lineage>
        <taxon>Bacteria</taxon>
        <taxon>Pseudomonadati</taxon>
        <taxon>Nitrospinota/Tectimicrobiota group</taxon>
        <taxon>Candidatus Tectimicrobiota</taxon>
        <taxon>Candidatus Entotheonellia</taxon>
        <taxon>Candidatus Entotheonellales</taxon>
        <taxon>Candidatus Entotheonellaceae</taxon>
        <taxon>Candidatus Entotheonella</taxon>
    </lineage>
</organism>
<proteinExistence type="predicted"/>
<gene>
    <name evidence="2" type="ORF">ETSY2_50555</name>
</gene>
<dbReference type="InterPro" id="IPR017517">
    <property type="entry name" value="Maleyloyr_isom"/>
</dbReference>
<feature type="domain" description="Mycothiol-dependent maleylpyruvate isomerase metal-binding" evidence="1">
    <location>
        <begin position="5"/>
        <end position="145"/>
    </location>
</feature>
<reference evidence="2 3" key="1">
    <citation type="journal article" date="2014" name="Nature">
        <title>An environmental bacterial taxon with a large and distinct metabolic repertoire.</title>
        <authorList>
            <person name="Wilson M.C."/>
            <person name="Mori T."/>
            <person name="Ruckert C."/>
            <person name="Uria A.R."/>
            <person name="Helf M.J."/>
            <person name="Takada K."/>
            <person name="Gernert C."/>
            <person name="Steffens U.A."/>
            <person name="Heycke N."/>
            <person name="Schmitt S."/>
            <person name="Rinke C."/>
            <person name="Helfrich E.J."/>
            <person name="Brachmann A.O."/>
            <person name="Gurgui C."/>
            <person name="Wakimoto T."/>
            <person name="Kracht M."/>
            <person name="Crusemann M."/>
            <person name="Hentschel U."/>
            <person name="Abe I."/>
            <person name="Matsunaga S."/>
            <person name="Kalinowski J."/>
            <person name="Takeyama H."/>
            <person name="Piel J."/>
        </authorList>
    </citation>
    <scope>NUCLEOTIDE SEQUENCE [LARGE SCALE GENOMIC DNA]</scope>
    <source>
        <strain evidence="3">TSY2</strain>
    </source>
</reference>
<dbReference type="Proteomes" id="UP000019140">
    <property type="component" value="Unassembled WGS sequence"/>
</dbReference>
<dbReference type="SUPFAM" id="SSF109854">
    <property type="entry name" value="DinB/YfiT-like putative metalloenzymes"/>
    <property type="match status" value="1"/>
</dbReference>
<feature type="non-terminal residue" evidence="2">
    <location>
        <position position="1"/>
    </location>
</feature>
<name>W4L7B3_9BACT</name>
<dbReference type="InterPro" id="IPR034660">
    <property type="entry name" value="DinB/YfiT-like"/>
</dbReference>
<accession>W4L7B3</accession>
<dbReference type="Pfam" id="PF11716">
    <property type="entry name" value="MDMPI_N"/>
    <property type="match status" value="1"/>
</dbReference>
<evidence type="ECO:0000313" key="3">
    <source>
        <dbReference type="Proteomes" id="UP000019140"/>
    </source>
</evidence>
<comment type="caution">
    <text evidence="2">The sequence shown here is derived from an EMBL/GenBank/DDBJ whole genome shotgun (WGS) entry which is preliminary data.</text>
</comment>
<evidence type="ECO:0000313" key="2">
    <source>
        <dbReference type="EMBL" id="ETW93922.1"/>
    </source>
</evidence>
<dbReference type="EMBL" id="AZHX01002552">
    <property type="protein sequence ID" value="ETW93922.1"/>
    <property type="molecule type" value="Genomic_DNA"/>
</dbReference>
<dbReference type="GO" id="GO:0046872">
    <property type="term" value="F:metal ion binding"/>
    <property type="evidence" value="ECO:0007669"/>
    <property type="project" value="InterPro"/>
</dbReference>
<dbReference type="HOGENOM" id="CLU_1317824_0_0_7"/>
<dbReference type="PATRIC" id="fig|1429439.4.peg.8309"/>